<dbReference type="EMBL" id="JBGFUD010006732">
    <property type="protein sequence ID" value="MFH4981173.1"/>
    <property type="molecule type" value="Genomic_DNA"/>
</dbReference>
<keyword evidence="3" id="KW-1185">Reference proteome</keyword>
<accession>A0ABD6EMI5</accession>
<evidence type="ECO:0000313" key="3">
    <source>
        <dbReference type="Proteomes" id="UP001608902"/>
    </source>
</evidence>
<feature type="transmembrane region" description="Helical" evidence="1">
    <location>
        <begin position="265"/>
        <end position="290"/>
    </location>
</feature>
<dbReference type="PANTHER" id="PTHR45757">
    <property type="entry name" value="PROTEIN CBG23364-RELATED"/>
    <property type="match status" value="1"/>
</dbReference>
<dbReference type="Gene3D" id="1.20.1250.20">
    <property type="entry name" value="MFS general substrate transporter like domains"/>
    <property type="match status" value="1"/>
</dbReference>
<feature type="transmembrane region" description="Helical" evidence="1">
    <location>
        <begin position="236"/>
        <end position="253"/>
    </location>
</feature>
<dbReference type="AlphaFoldDB" id="A0ABD6EMI5"/>
<keyword evidence="1" id="KW-1133">Transmembrane helix</keyword>
<evidence type="ECO:0000313" key="2">
    <source>
        <dbReference type="EMBL" id="MFH4981173.1"/>
    </source>
</evidence>
<comment type="caution">
    <text evidence="2">The sequence shown here is derived from an EMBL/GenBank/DDBJ whole genome shotgun (WGS) entry which is preliminary data.</text>
</comment>
<name>A0ABD6EMI5_9BILA</name>
<protein>
    <submittedName>
        <fullName evidence="2">Uncharacterized protein</fullName>
    </submittedName>
</protein>
<keyword evidence="1" id="KW-0472">Membrane</keyword>
<sequence length="300" mass="33554">MTDKFRFVILLLSVICLSMMMANVLTFNFCIICMTREVYDQRYITVNAGKEIFKHINLTLPEVDFIGADTRIDDDNIDDNDQSGDGDDWSNIPDISSVLGLNKVSARLLVENPQLFVKLMKKVLVEVSQLGITELGEAVDSRSVDMQQRIPEFFAGFNLSAFDKESLRGMKEIVCNLIHEGRITAHSISDNITEWRNIDIEEFDLLNVTWDGDVYVRRDILVKKADKYYTHQQRSILFASVAVGALLAIAPISTSIHRYGARKTFTVVGSISAISTGLCPLAASFGVLPLTAMRILQGSF</sequence>
<gene>
    <name evidence="2" type="ORF">AB6A40_007882</name>
</gene>
<proteinExistence type="predicted"/>
<reference evidence="2 3" key="1">
    <citation type="submission" date="2024-08" db="EMBL/GenBank/DDBJ databases">
        <title>Gnathostoma spinigerum genome.</title>
        <authorList>
            <person name="Gonzalez-Bertolin B."/>
            <person name="Monzon S."/>
            <person name="Zaballos A."/>
            <person name="Jimenez P."/>
            <person name="Dekumyoy P."/>
            <person name="Varona S."/>
            <person name="Cuesta I."/>
            <person name="Sumanam S."/>
            <person name="Adisakwattana P."/>
            <person name="Gasser R.B."/>
            <person name="Hernandez-Gonzalez A."/>
            <person name="Young N.D."/>
            <person name="Perteguer M.J."/>
        </authorList>
    </citation>
    <scope>NUCLEOTIDE SEQUENCE [LARGE SCALE GENOMIC DNA]</scope>
    <source>
        <strain evidence="2">AL3</strain>
        <tissue evidence="2">Liver</tissue>
    </source>
</reference>
<dbReference type="Proteomes" id="UP001608902">
    <property type="component" value="Unassembled WGS sequence"/>
</dbReference>
<dbReference type="SUPFAM" id="SSF103473">
    <property type="entry name" value="MFS general substrate transporter"/>
    <property type="match status" value="1"/>
</dbReference>
<dbReference type="InterPro" id="IPR036259">
    <property type="entry name" value="MFS_trans_sf"/>
</dbReference>
<evidence type="ECO:0000256" key="1">
    <source>
        <dbReference type="SAM" id="Phobius"/>
    </source>
</evidence>
<organism evidence="2 3">
    <name type="scientific">Gnathostoma spinigerum</name>
    <dbReference type="NCBI Taxonomy" id="75299"/>
    <lineage>
        <taxon>Eukaryota</taxon>
        <taxon>Metazoa</taxon>
        <taxon>Ecdysozoa</taxon>
        <taxon>Nematoda</taxon>
        <taxon>Chromadorea</taxon>
        <taxon>Rhabditida</taxon>
        <taxon>Spirurina</taxon>
        <taxon>Gnathostomatomorpha</taxon>
        <taxon>Gnathostomatoidea</taxon>
        <taxon>Gnathostomatidae</taxon>
        <taxon>Gnathostoma</taxon>
    </lineage>
</organism>
<keyword evidence="1" id="KW-0812">Transmembrane</keyword>